<dbReference type="Proteomes" id="UP001497444">
    <property type="component" value="Chromosome 16"/>
</dbReference>
<evidence type="ECO:0000259" key="2">
    <source>
        <dbReference type="Pfam" id="PF24928"/>
    </source>
</evidence>
<evidence type="ECO:0000313" key="4">
    <source>
        <dbReference type="Proteomes" id="UP001497444"/>
    </source>
</evidence>
<gene>
    <name evidence="3" type="ORF">CSSPJE1EN1_LOCUS9909</name>
</gene>
<proteinExistence type="predicted"/>
<dbReference type="Pfam" id="PF24928">
    <property type="entry name" value="DUF7748"/>
    <property type="match status" value="1"/>
</dbReference>
<dbReference type="EMBL" id="OZ020111">
    <property type="protein sequence ID" value="CAK9264431.1"/>
    <property type="molecule type" value="Genomic_DNA"/>
</dbReference>
<evidence type="ECO:0000256" key="1">
    <source>
        <dbReference type="SAM" id="MobiDB-lite"/>
    </source>
</evidence>
<evidence type="ECO:0000313" key="3">
    <source>
        <dbReference type="EMBL" id="CAK9264431.1"/>
    </source>
</evidence>
<feature type="compositionally biased region" description="Polar residues" evidence="1">
    <location>
        <begin position="124"/>
        <end position="142"/>
    </location>
</feature>
<reference evidence="3" key="1">
    <citation type="submission" date="2024-02" db="EMBL/GenBank/DDBJ databases">
        <authorList>
            <consortium name="ELIXIR-Norway"/>
            <consortium name="Elixir Norway"/>
        </authorList>
    </citation>
    <scope>NUCLEOTIDE SEQUENCE</scope>
</reference>
<feature type="domain" description="DUF7748" evidence="2">
    <location>
        <begin position="70"/>
        <end position="123"/>
    </location>
</feature>
<organism evidence="3 4">
    <name type="scientific">Sphagnum jensenii</name>
    <dbReference type="NCBI Taxonomy" id="128206"/>
    <lineage>
        <taxon>Eukaryota</taxon>
        <taxon>Viridiplantae</taxon>
        <taxon>Streptophyta</taxon>
        <taxon>Embryophyta</taxon>
        <taxon>Bryophyta</taxon>
        <taxon>Sphagnophytina</taxon>
        <taxon>Sphagnopsida</taxon>
        <taxon>Sphagnales</taxon>
        <taxon>Sphagnaceae</taxon>
        <taxon>Sphagnum</taxon>
    </lineage>
</organism>
<feature type="region of interest" description="Disordered" evidence="1">
    <location>
        <begin position="121"/>
        <end position="157"/>
    </location>
</feature>
<dbReference type="InterPro" id="IPR056650">
    <property type="entry name" value="DUF7748"/>
</dbReference>
<sequence length="173" mass="19284">MVKQETTLINATRKPLDLYEEASNGSQSRIKVLDPRVPEKQTPEGDEANAVLVTNPNTRKTELAGHSPSLYVHSVDPNDSYSTLRLWSDNEAVLGVSTDEMLDNKSITIKYENGVFAKVFEPRNPQNQPARTSEDAASTSEGDTPIKKHQSTSSHWWNFIFRPRKSANTNAGK</sequence>
<name>A0ABP0WEW2_9BRYO</name>
<protein>
    <recommendedName>
        <fullName evidence="2">DUF7748 domain-containing protein</fullName>
    </recommendedName>
</protein>
<accession>A0ABP0WEW2</accession>
<keyword evidence="4" id="KW-1185">Reference proteome</keyword>